<feature type="transmembrane region" description="Helical" evidence="1">
    <location>
        <begin position="107"/>
        <end position="128"/>
    </location>
</feature>
<gene>
    <name evidence="2" type="ORF">O6P43_017547</name>
</gene>
<proteinExistence type="predicted"/>
<accession>A0AAD7LQF7</accession>
<dbReference type="InterPro" id="IPR053258">
    <property type="entry name" value="Ca-permeable_cation_channel"/>
</dbReference>
<protein>
    <submittedName>
        <fullName evidence="2">Transmembrane protein</fullName>
    </submittedName>
</protein>
<keyword evidence="1" id="KW-0472">Membrane</keyword>
<organism evidence="2 3">
    <name type="scientific">Quillaja saponaria</name>
    <name type="common">Soap bark tree</name>
    <dbReference type="NCBI Taxonomy" id="32244"/>
    <lineage>
        <taxon>Eukaryota</taxon>
        <taxon>Viridiplantae</taxon>
        <taxon>Streptophyta</taxon>
        <taxon>Embryophyta</taxon>
        <taxon>Tracheophyta</taxon>
        <taxon>Spermatophyta</taxon>
        <taxon>Magnoliopsida</taxon>
        <taxon>eudicotyledons</taxon>
        <taxon>Gunneridae</taxon>
        <taxon>Pentapetalae</taxon>
        <taxon>rosids</taxon>
        <taxon>fabids</taxon>
        <taxon>Fabales</taxon>
        <taxon>Quillajaceae</taxon>
        <taxon>Quillaja</taxon>
    </lineage>
</organism>
<evidence type="ECO:0000313" key="2">
    <source>
        <dbReference type="EMBL" id="KAJ7962298.1"/>
    </source>
</evidence>
<dbReference type="Proteomes" id="UP001163823">
    <property type="component" value="Chromosome 7"/>
</dbReference>
<sequence length="189" mass="20907">MVSLPNSRVLQGCGPDREHAITITYISANPEVFLRDSESSVPWFAVFVFLIPVLGGFLQLHCQGSNSSPFITHQANMWACLLAVIIFCSSSAYCIKSRFHTTNYAKLAAQINLIAGSLASVSAKSILVPSQLERLVYIVWIPLPIFVVGRSFILRIGQHMYQGSKIAILQTWKRIVGSKNTEEQPQSPV</sequence>
<keyword evidence="1" id="KW-1133">Transmembrane helix</keyword>
<comment type="caution">
    <text evidence="2">The sequence shown here is derived from an EMBL/GenBank/DDBJ whole genome shotgun (WGS) entry which is preliminary data.</text>
</comment>
<keyword evidence="1 2" id="KW-0812">Transmembrane</keyword>
<dbReference type="KEGG" id="qsa:O6P43_017547"/>
<dbReference type="PANTHER" id="PTHR34115">
    <property type="entry name" value="PROTEIN, PUTATIVE-RELATED"/>
    <property type="match status" value="1"/>
</dbReference>
<feature type="transmembrane region" description="Helical" evidence="1">
    <location>
        <begin position="134"/>
        <end position="153"/>
    </location>
</feature>
<feature type="transmembrane region" description="Helical" evidence="1">
    <location>
        <begin position="41"/>
        <end position="60"/>
    </location>
</feature>
<dbReference type="PANTHER" id="PTHR34115:SF6">
    <property type="entry name" value="PROTEIN, PUTATIVE-RELATED"/>
    <property type="match status" value="1"/>
</dbReference>
<reference evidence="2" key="1">
    <citation type="journal article" date="2023" name="Science">
        <title>Elucidation of the pathway for biosynthesis of saponin adjuvants from the soapbark tree.</title>
        <authorList>
            <person name="Reed J."/>
            <person name="Orme A."/>
            <person name="El-Demerdash A."/>
            <person name="Owen C."/>
            <person name="Martin L.B.B."/>
            <person name="Misra R.C."/>
            <person name="Kikuchi S."/>
            <person name="Rejzek M."/>
            <person name="Martin A.C."/>
            <person name="Harkess A."/>
            <person name="Leebens-Mack J."/>
            <person name="Louveau T."/>
            <person name="Stephenson M.J."/>
            <person name="Osbourn A."/>
        </authorList>
    </citation>
    <scope>NUCLEOTIDE SEQUENCE</scope>
    <source>
        <strain evidence="2">S10</strain>
    </source>
</reference>
<dbReference type="EMBL" id="JARAOO010000007">
    <property type="protein sequence ID" value="KAJ7962298.1"/>
    <property type="molecule type" value="Genomic_DNA"/>
</dbReference>
<keyword evidence="3" id="KW-1185">Reference proteome</keyword>
<evidence type="ECO:0000256" key="1">
    <source>
        <dbReference type="SAM" id="Phobius"/>
    </source>
</evidence>
<evidence type="ECO:0000313" key="3">
    <source>
        <dbReference type="Proteomes" id="UP001163823"/>
    </source>
</evidence>
<dbReference type="AlphaFoldDB" id="A0AAD7LQF7"/>
<feature type="transmembrane region" description="Helical" evidence="1">
    <location>
        <begin position="75"/>
        <end position="95"/>
    </location>
</feature>
<name>A0AAD7LQF7_QUISA</name>